<feature type="compositionally biased region" description="Basic and acidic residues" evidence="1">
    <location>
        <begin position="67"/>
        <end position="77"/>
    </location>
</feature>
<dbReference type="Proteomes" id="UP000182063">
    <property type="component" value="Chromosome"/>
</dbReference>
<feature type="compositionally biased region" description="Low complexity" evidence="1">
    <location>
        <begin position="48"/>
        <end position="64"/>
    </location>
</feature>
<dbReference type="RefSeq" id="WP_072598192.1">
    <property type="nucleotide sequence ID" value="NZ_CP018221.1"/>
</dbReference>
<evidence type="ECO:0000259" key="3">
    <source>
        <dbReference type="Pfam" id="PF18796"/>
    </source>
</evidence>
<evidence type="ECO:0000313" key="4">
    <source>
        <dbReference type="EMBL" id="API60527.1"/>
    </source>
</evidence>
<keyword evidence="5" id="KW-1185">Reference proteome</keyword>
<proteinExistence type="predicted"/>
<feature type="region of interest" description="Disordered" evidence="1">
    <location>
        <begin position="442"/>
        <end position="461"/>
    </location>
</feature>
<dbReference type="OrthoDB" id="9815002at2"/>
<feature type="domain" description="DdrB-like" evidence="2">
    <location>
        <begin position="396"/>
        <end position="510"/>
    </location>
</feature>
<evidence type="ECO:0000259" key="2">
    <source>
        <dbReference type="Pfam" id="PF18763"/>
    </source>
</evidence>
<name>A0A1L3ZY23_9SPHN</name>
<protein>
    <recommendedName>
        <fullName evidence="6">Large polyvalent protein associated domain-containing protein</fullName>
    </recommendedName>
</protein>
<evidence type="ECO:0000313" key="5">
    <source>
        <dbReference type="Proteomes" id="UP000182063"/>
    </source>
</evidence>
<gene>
    <name evidence="4" type="ORF">BSL82_15590</name>
</gene>
<dbReference type="KEGG" id="sphj:BSL82_15590"/>
<dbReference type="STRING" id="1921510.BSL82_15590"/>
<dbReference type="EMBL" id="CP018221">
    <property type="protein sequence ID" value="API60527.1"/>
    <property type="molecule type" value="Genomic_DNA"/>
</dbReference>
<sequence length="1998" mass="215885">MGFDVAAAKQAGYSDAEIADFLAKDQKFDTSGARKAGYSDGEIISHLSSVPSPKPAGKPAAPSSYETQRRQVMDRQAKLTADPQGGEEAAGALVRGGARSALPTTAGVMAFTPGFTAGATLGALAGPAAPVVSPLAGLVGGLATSMGAGYGAGVLQEKALDLAPESVVRALGQTDEQRTQDVTAHPHATMIGEMLPGFLFGRPSLSPTRVAPNAGPLERVLANPVMASTAGATIGGGQEAARELVTGEGLDPAKIAIAAGAGALQNRNTRLGDATMAVGDKIVRATVRPVTKGVDAGVDLLARRAAARQPDVPDASAVADLVPAEAVVARPMAPEPVVEPVPTAPDQPMGAAVEPRPVEGVSPPAAADGPGARNDPLRPDPGPLGEGERYVTTPAGNRVRTRFEVVDSRALKAAEGDLQNRDRSRASTDIQVQDIVSKFDPTRLGDSAETDRGAPIIGPDDVVESGNGRMLALNRVFDEFPDRAQAYRDYLESQGHRTEGIERPVLVRRRVSDFTPEQRVQFVRDSNFDTKLQMGSAERAKTDAAGINGETLDLYRGGDVTDAANRDFVRVVVGKLPPQEQAAFFTADGQISADGVRRIRAALKAAAYDDADLLGTLDESQDNNIKSIGGALESNAAGWARLRTDIADGKVLPQFDITKALTAAAKAIRDLRQKGESVRDFLAQVDAFMPRDPVTDGLIRLFYNEKLTAPASKQAITAAIGEYVKRARAQLSDPGMFGNDGPDNPADLIDDILAGRSGDRDQTSFLAAAEDRMDLDLADAPDMAGSKVKTEAEGKAPDRGAYQPSFAEASFTNRQSVNDSAARAMGMDPEKFNLLPPARKAKLLGDALEKLTGVKVAVAPDMPLQYAIDQMLDAHQTLQGMASVLGISPKAISLGGNLSLRLLKGAKFLGAFNPGANQIMLPKRSNSFAHEWAHALDYYLLGKVSPDMARGLTGKVRADGADFQPANVREAFVKLLNAMFFDEAEMALKIMDLEKRIAETKSANQKAALQTQIDNFKTGRSKSRTAQSAFYRGAAEVNRRGGQGDYWTQPTEMFARSFEAFTAFKMASEGFGSEFVTKGNENYLSDAEDRFRLTFPKGDERARIFDAMQGVMDMLNAENMIREANGGEVTPRIAADFDSAAESGPNPADVKRTMAIVERRNRSMADRLFGADREALTIWRHNRDAAKADAELRAADPVKIGSKINNVRSLAFSAAADGVKMIATRWGSKAAQKIADQFMSDLGGTRHVSRTWHQSIEMRTNKALNPVMAQLQKHGSKGWVYKSLSKEQTSTLRDLLLGKKVDDDMGLTPLADAMRKAYNDEWYENRNAGVDLGYVNDAAYIHRQIDREYVAKNPDKFTEQAQEVYGLVFDRDVGADAGAIAGDPDRLENFIAIARQNGIDGVKALRKAMRDDDGDPEAVSSLIDEMLDEVRSAYAMQAAFAYRDAILHTETFPDYTMTSSLPNAEKRRSLPPEADDILKDFYNPDPVSSLIQYVRHSVQRTEWAKRFGHPDGKNPAGSIARQLDEQMAQEGVPESERRYVWSLVDRMTGRYRRTGWLANPGVVSALSFLRVKGTLAMMGRAVTLSTFEPAAMGIVTGSPIDGAKAVAKTWASILHSGTRQELRDWGMAHGFIKHHLLEQFMMQDRFGTTSDSPTRWDQLSGWMFRNSGITFLTNMSDVAVMDVARRGLVNEMSHRVLDGDKRGKEAANLMRELGVRDPDAFARQIVDMQGALPSEEWLAGPEGYDYNTALLRLANMTIQKANAADLTPLSRNPLASYATYSITSYIQSAYRHLLKRNITKGARLAKEGEIGLLAQYTAGTLLSAGLLYGFNMLASITREVLFNPERQEEWEKDGQWWKANMALAASRTFSFGAFDPMINSWTGLKYNRDLAYLPLGAYMGADFQNMTNMAKTLTDRNSPNTNTAEYNALRSFYGFALAPAMAGVVAAFPGGPIYTTAAGAGTAYGTSPKAGDIFATAVVGEKDGRKRKKKTEKGASGR</sequence>
<evidence type="ECO:0000256" key="1">
    <source>
        <dbReference type="SAM" id="MobiDB-lite"/>
    </source>
</evidence>
<accession>A0A1L3ZY23</accession>
<feature type="domain" description="Large polyvalent protein-associated" evidence="3">
    <location>
        <begin position="1043"/>
        <end position="1117"/>
    </location>
</feature>
<dbReference type="InterPro" id="IPR041047">
    <property type="entry name" value="LPD1"/>
</dbReference>
<dbReference type="InterPro" id="IPR041398">
    <property type="entry name" value="DdrB_dom"/>
</dbReference>
<feature type="region of interest" description="Disordered" evidence="1">
    <location>
        <begin position="45"/>
        <end position="91"/>
    </location>
</feature>
<organism evidence="4 5">
    <name type="scientific">Tardibacter chloracetimidivorans</name>
    <dbReference type="NCBI Taxonomy" id="1921510"/>
    <lineage>
        <taxon>Bacteria</taxon>
        <taxon>Pseudomonadati</taxon>
        <taxon>Pseudomonadota</taxon>
        <taxon>Alphaproteobacteria</taxon>
        <taxon>Sphingomonadales</taxon>
        <taxon>Sphingomonadaceae</taxon>
        <taxon>Tardibacter</taxon>
    </lineage>
</organism>
<feature type="region of interest" description="Disordered" evidence="1">
    <location>
        <begin position="338"/>
        <end position="395"/>
    </location>
</feature>
<dbReference type="Pfam" id="PF18796">
    <property type="entry name" value="LPD1"/>
    <property type="match status" value="1"/>
</dbReference>
<evidence type="ECO:0008006" key="6">
    <source>
        <dbReference type="Google" id="ProtNLM"/>
    </source>
</evidence>
<reference evidence="5" key="1">
    <citation type="submission" date="2016-11" db="EMBL/GenBank/DDBJ databases">
        <title>Complete Genome Sequence of alachlor-degrading Sphingomonas sp. strain JJ-A5.</title>
        <authorList>
            <person name="Lee H."/>
            <person name="Ka J.-O."/>
        </authorList>
    </citation>
    <scope>NUCLEOTIDE SEQUENCE [LARGE SCALE GENOMIC DNA]</scope>
    <source>
        <strain evidence="5">JJ-A5</strain>
    </source>
</reference>
<dbReference type="Pfam" id="PF18763">
    <property type="entry name" value="ddrB-ParB"/>
    <property type="match status" value="1"/>
</dbReference>